<dbReference type="InterPro" id="IPR002347">
    <property type="entry name" value="SDR_fam"/>
</dbReference>
<dbReference type="GO" id="GO:0005737">
    <property type="term" value="C:cytoplasm"/>
    <property type="evidence" value="ECO:0007669"/>
    <property type="project" value="TreeGrafter"/>
</dbReference>
<dbReference type="STRING" id="1047168.A0A0F4GIN1"/>
<dbReference type="Gene3D" id="3.40.50.720">
    <property type="entry name" value="NAD(P)-binding Rossmann-like Domain"/>
    <property type="match status" value="1"/>
</dbReference>
<dbReference type="PRINTS" id="PR00081">
    <property type="entry name" value="GDHRDH"/>
</dbReference>
<sequence>MAAQNMAKKTITLVTGGNGGIGFEVVSQLMAAANNHVLLGARSVEKGSAAVKDLESRKLAGIVELLNLDVSDEQSIENAAKQVEEKHGRIDGLVNHAAISQVEGLPLSKQMAICYQTNVIGVQLMGENFAPLLKKSSGTPRIVNVSSGVGSITQKMDPKSKSYDLQYPQYRASKAALNMITACQCREYRDDGFKIYAYCPGFTVSNLSSMNVSGNGAKPTSEGAAPIVALLRGDRDGDHGKFVHAKGEYAW</sequence>
<dbReference type="PANTHER" id="PTHR43544">
    <property type="entry name" value="SHORT-CHAIN DEHYDROGENASE/REDUCTASE"/>
    <property type="match status" value="1"/>
</dbReference>
<dbReference type="OrthoDB" id="1933717at2759"/>
<dbReference type="GO" id="GO:0019748">
    <property type="term" value="P:secondary metabolic process"/>
    <property type="evidence" value="ECO:0007669"/>
    <property type="project" value="TreeGrafter"/>
</dbReference>
<evidence type="ECO:0000313" key="3">
    <source>
        <dbReference type="Proteomes" id="UP000033647"/>
    </source>
</evidence>
<gene>
    <name evidence="2" type="ORF">TI39_contig844g00039</name>
</gene>
<dbReference type="Pfam" id="PF00106">
    <property type="entry name" value="adh_short"/>
    <property type="match status" value="1"/>
</dbReference>
<accession>A0A0F4GIN1</accession>
<dbReference type="GO" id="GO:0016491">
    <property type="term" value="F:oxidoreductase activity"/>
    <property type="evidence" value="ECO:0007669"/>
    <property type="project" value="TreeGrafter"/>
</dbReference>
<keyword evidence="3" id="KW-1185">Reference proteome</keyword>
<protein>
    <submittedName>
        <fullName evidence="2">Short chain dehydrogenase like protein</fullName>
    </submittedName>
</protein>
<proteinExistence type="inferred from homology"/>
<dbReference type="SUPFAM" id="SSF51735">
    <property type="entry name" value="NAD(P)-binding Rossmann-fold domains"/>
    <property type="match status" value="1"/>
</dbReference>
<comment type="similarity">
    <text evidence="1">Belongs to the short-chain dehydrogenases/reductases (SDR) family.</text>
</comment>
<dbReference type="EMBL" id="LAFY01000836">
    <property type="protein sequence ID" value="KJX96030.1"/>
    <property type="molecule type" value="Genomic_DNA"/>
</dbReference>
<evidence type="ECO:0000256" key="1">
    <source>
        <dbReference type="ARBA" id="ARBA00006484"/>
    </source>
</evidence>
<dbReference type="AlphaFoldDB" id="A0A0F4GIN1"/>
<name>A0A0F4GIN1_9PEZI</name>
<dbReference type="Proteomes" id="UP000033647">
    <property type="component" value="Unassembled WGS sequence"/>
</dbReference>
<dbReference type="InterPro" id="IPR036291">
    <property type="entry name" value="NAD(P)-bd_dom_sf"/>
</dbReference>
<reference evidence="2 3" key="1">
    <citation type="submission" date="2015-03" db="EMBL/GenBank/DDBJ databases">
        <title>RNA-seq based gene annotation and comparative genomics of four Zymoseptoria species reveal species-specific pathogenicity related genes and transposable element activity.</title>
        <authorList>
            <person name="Grandaubert J."/>
            <person name="Bhattacharyya A."/>
            <person name="Stukenbrock E.H."/>
        </authorList>
    </citation>
    <scope>NUCLEOTIDE SEQUENCE [LARGE SCALE GENOMIC DNA]</scope>
    <source>
        <strain evidence="2 3">Zb18110</strain>
    </source>
</reference>
<dbReference type="InterPro" id="IPR051468">
    <property type="entry name" value="Fungal_SecMetab_SDRs"/>
</dbReference>
<dbReference type="PANTHER" id="PTHR43544:SF32">
    <property type="entry name" value="CHAIN DEHYDROGENASE, PUTATIVE (AFU_ORTHOLOGUE AFUA_5G01530)-RELATED"/>
    <property type="match status" value="1"/>
</dbReference>
<evidence type="ECO:0000313" key="2">
    <source>
        <dbReference type="EMBL" id="KJX96030.1"/>
    </source>
</evidence>
<comment type="caution">
    <text evidence="2">The sequence shown here is derived from an EMBL/GenBank/DDBJ whole genome shotgun (WGS) entry which is preliminary data.</text>
</comment>
<organism evidence="2 3">
    <name type="scientific">Zymoseptoria brevis</name>
    <dbReference type="NCBI Taxonomy" id="1047168"/>
    <lineage>
        <taxon>Eukaryota</taxon>
        <taxon>Fungi</taxon>
        <taxon>Dikarya</taxon>
        <taxon>Ascomycota</taxon>
        <taxon>Pezizomycotina</taxon>
        <taxon>Dothideomycetes</taxon>
        <taxon>Dothideomycetidae</taxon>
        <taxon>Mycosphaerellales</taxon>
        <taxon>Mycosphaerellaceae</taxon>
        <taxon>Zymoseptoria</taxon>
    </lineage>
</organism>